<keyword evidence="5 7" id="KW-1133">Transmembrane helix</keyword>
<dbReference type="Proteomes" id="UP000318093">
    <property type="component" value="Unassembled WGS sequence"/>
</dbReference>
<dbReference type="PANTHER" id="PTHR43386:SF25">
    <property type="entry name" value="PEPTIDE ABC TRANSPORTER PERMEASE PROTEIN"/>
    <property type="match status" value="1"/>
</dbReference>
<evidence type="ECO:0000256" key="6">
    <source>
        <dbReference type="ARBA" id="ARBA00023136"/>
    </source>
</evidence>
<comment type="caution">
    <text evidence="9">The sequence shown here is derived from an EMBL/GenBank/DDBJ whole genome shotgun (WGS) entry which is preliminary data.</text>
</comment>
<keyword evidence="4 7" id="KW-0812">Transmembrane</keyword>
<keyword evidence="3" id="KW-1003">Cell membrane</keyword>
<dbReference type="Pfam" id="PF00528">
    <property type="entry name" value="BPD_transp_1"/>
    <property type="match status" value="1"/>
</dbReference>
<dbReference type="PROSITE" id="PS50928">
    <property type="entry name" value="ABC_TM1"/>
    <property type="match status" value="1"/>
</dbReference>
<sequence length="271" mass="28498">MRRSTNLVVGAGILAIVIGSAIFAPQIAPRNPIDQAFPDQLRAPSPVHLFGTDEFGRDIFSRVVYGARIALLTGVLADGIAASLGILLGVTSGYFGRRVDAAIMRSVDVLLAFPYLLLAMIVVAILGPSLINAMIAIGIVYTPQFARLVRGAVLAIREQEFVEAAGAVGAGAPRILVRHILPNILSPIIVMATLTVGFTIVETAGLSFLGLGASPPTPEWGSMLATGRSFMLTAPWIATFPGLAILTTVVGFNLIGDGLRDLLDPRLRGPH</sequence>
<reference evidence="9 10" key="1">
    <citation type="journal article" date="2019" name="Nat. Microbiol.">
        <title>Mediterranean grassland soil C-N compound turnover is dependent on rainfall and depth, and is mediated by genomically divergent microorganisms.</title>
        <authorList>
            <person name="Diamond S."/>
            <person name="Andeer P.F."/>
            <person name="Li Z."/>
            <person name="Crits-Christoph A."/>
            <person name="Burstein D."/>
            <person name="Anantharaman K."/>
            <person name="Lane K.R."/>
            <person name="Thomas B.C."/>
            <person name="Pan C."/>
            <person name="Northen T.R."/>
            <person name="Banfield J.F."/>
        </authorList>
    </citation>
    <scope>NUCLEOTIDE SEQUENCE [LARGE SCALE GENOMIC DNA]</scope>
    <source>
        <strain evidence="9">NP_6</strain>
    </source>
</reference>
<protein>
    <submittedName>
        <fullName evidence="9">ABC transporter permease</fullName>
    </submittedName>
</protein>
<evidence type="ECO:0000256" key="1">
    <source>
        <dbReference type="ARBA" id="ARBA00004651"/>
    </source>
</evidence>
<feature type="transmembrane region" description="Helical" evidence="7">
    <location>
        <begin position="184"/>
        <end position="213"/>
    </location>
</feature>
<dbReference type="AlphaFoldDB" id="A0A537JPR6"/>
<comment type="similarity">
    <text evidence="7">Belongs to the binding-protein-dependent transport system permease family.</text>
</comment>
<dbReference type="Pfam" id="PF12911">
    <property type="entry name" value="OppC_N"/>
    <property type="match status" value="1"/>
</dbReference>
<keyword evidence="6 7" id="KW-0472">Membrane</keyword>
<dbReference type="GO" id="GO:0055085">
    <property type="term" value="P:transmembrane transport"/>
    <property type="evidence" value="ECO:0007669"/>
    <property type="project" value="InterPro"/>
</dbReference>
<dbReference type="Gene3D" id="1.10.3720.10">
    <property type="entry name" value="MetI-like"/>
    <property type="match status" value="1"/>
</dbReference>
<gene>
    <name evidence="9" type="ORF">E6H03_00140</name>
</gene>
<evidence type="ECO:0000313" key="10">
    <source>
        <dbReference type="Proteomes" id="UP000318093"/>
    </source>
</evidence>
<name>A0A537JPR6_9BACT</name>
<comment type="subcellular location">
    <subcellularLocation>
        <location evidence="1 7">Cell membrane</location>
        <topology evidence="1 7">Multi-pass membrane protein</topology>
    </subcellularLocation>
</comment>
<dbReference type="CDD" id="cd06261">
    <property type="entry name" value="TM_PBP2"/>
    <property type="match status" value="1"/>
</dbReference>
<organism evidence="9 10">
    <name type="scientific">Candidatus Segetimicrobium genomatis</name>
    <dbReference type="NCBI Taxonomy" id="2569760"/>
    <lineage>
        <taxon>Bacteria</taxon>
        <taxon>Bacillati</taxon>
        <taxon>Candidatus Sysuimicrobiota</taxon>
        <taxon>Candidatus Sysuimicrobiia</taxon>
        <taxon>Candidatus Sysuimicrobiales</taxon>
        <taxon>Candidatus Segetimicrobiaceae</taxon>
        <taxon>Candidatus Segetimicrobium</taxon>
    </lineage>
</organism>
<proteinExistence type="inferred from homology"/>
<feature type="domain" description="ABC transmembrane type-1" evidence="8">
    <location>
        <begin position="67"/>
        <end position="256"/>
    </location>
</feature>
<accession>A0A537JPR6</accession>
<feature type="transmembrane region" description="Helical" evidence="7">
    <location>
        <begin position="115"/>
        <end position="141"/>
    </location>
</feature>
<keyword evidence="2 7" id="KW-0813">Transport</keyword>
<dbReference type="InterPro" id="IPR025966">
    <property type="entry name" value="OppC_N"/>
</dbReference>
<evidence type="ECO:0000256" key="7">
    <source>
        <dbReference type="RuleBase" id="RU363032"/>
    </source>
</evidence>
<dbReference type="EMBL" id="VBAN01000004">
    <property type="protein sequence ID" value="TMI85531.1"/>
    <property type="molecule type" value="Genomic_DNA"/>
</dbReference>
<dbReference type="InterPro" id="IPR000515">
    <property type="entry name" value="MetI-like"/>
</dbReference>
<evidence type="ECO:0000256" key="4">
    <source>
        <dbReference type="ARBA" id="ARBA00022692"/>
    </source>
</evidence>
<evidence type="ECO:0000313" key="9">
    <source>
        <dbReference type="EMBL" id="TMI85531.1"/>
    </source>
</evidence>
<evidence type="ECO:0000256" key="3">
    <source>
        <dbReference type="ARBA" id="ARBA00022475"/>
    </source>
</evidence>
<evidence type="ECO:0000256" key="2">
    <source>
        <dbReference type="ARBA" id="ARBA00022448"/>
    </source>
</evidence>
<dbReference type="InterPro" id="IPR035906">
    <property type="entry name" value="MetI-like_sf"/>
</dbReference>
<feature type="transmembrane region" description="Helical" evidence="7">
    <location>
        <begin position="69"/>
        <end position="95"/>
    </location>
</feature>
<evidence type="ECO:0000259" key="8">
    <source>
        <dbReference type="PROSITE" id="PS50928"/>
    </source>
</evidence>
<dbReference type="PANTHER" id="PTHR43386">
    <property type="entry name" value="OLIGOPEPTIDE TRANSPORT SYSTEM PERMEASE PROTEIN APPC"/>
    <property type="match status" value="1"/>
</dbReference>
<evidence type="ECO:0000256" key="5">
    <source>
        <dbReference type="ARBA" id="ARBA00022989"/>
    </source>
</evidence>
<dbReference type="SUPFAM" id="SSF161098">
    <property type="entry name" value="MetI-like"/>
    <property type="match status" value="1"/>
</dbReference>
<feature type="transmembrane region" description="Helical" evidence="7">
    <location>
        <begin position="233"/>
        <end position="256"/>
    </location>
</feature>
<dbReference type="GO" id="GO:0005886">
    <property type="term" value="C:plasma membrane"/>
    <property type="evidence" value="ECO:0007669"/>
    <property type="project" value="UniProtKB-SubCell"/>
</dbReference>
<feature type="transmembrane region" description="Helical" evidence="7">
    <location>
        <begin position="6"/>
        <end position="24"/>
    </location>
</feature>
<dbReference type="InterPro" id="IPR050366">
    <property type="entry name" value="BP-dependent_transpt_permease"/>
</dbReference>